<proteinExistence type="predicted"/>
<dbReference type="EMBL" id="ABFH02000002">
    <property type="protein sequence ID" value="EDZ00526.1"/>
    <property type="molecule type" value="Genomic_DNA"/>
</dbReference>
<sequence length="37" mass="4035">MPVITPALTEHLQWHCFTPEKGNFLAAKISQKLAGGV</sequence>
<organism evidence="1 2">
    <name type="scientific">Salmonella virchow (strain SL491)</name>
    <dbReference type="NCBI Taxonomy" id="465517"/>
    <lineage>
        <taxon>Bacteria</taxon>
        <taxon>Pseudomonadati</taxon>
        <taxon>Pseudomonadota</taxon>
        <taxon>Gammaproteobacteria</taxon>
        <taxon>Enterobacterales</taxon>
        <taxon>Enterobacteriaceae</taxon>
        <taxon>Salmonella</taxon>
    </lineage>
</organism>
<comment type="caution">
    <text evidence="1">The sequence shown here is derived from an EMBL/GenBank/DDBJ whole genome shotgun (WGS) entry which is preliminary data.</text>
</comment>
<dbReference type="AlphaFoldDB" id="A0A6C8ERK8"/>
<protein>
    <submittedName>
        <fullName evidence="1">Uncharacterized protein</fullName>
    </submittedName>
</protein>
<dbReference type="Proteomes" id="UP000003614">
    <property type="component" value="Unassembled WGS sequence"/>
</dbReference>
<reference evidence="1 2" key="1">
    <citation type="journal article" date="2011" name="J. Bacteriol.">
        <title>Comparative genomics of 28 Salmonella enterica isolates: evidence for CRISPR-mediated adaptive sublineage evolution.</title>
        <authorList>
            <person name="Fricke W.F."/>
            <person name="Mammel M.K."/>
            <person name="McDermott P.F."/>
            <person name="Tartera C."/>
            <person name="White D.G."/>
            <person name="Leclerc J.E."/>
            <person name="Ravel J."/>
            <person name="Cebula T.A."/>
        </authorList>
    </citation>
    <scope>NUCLEOTIDE SEQUENCE [LARGE SCALE GENOMIC DNA]</scope>
    <source>
        <strain evidence="1 2">SL491</strain>
    </source>
</reference>
<gene>
    <name evidence="1" type="ORF">SeV_A1483</name>
</gene>
<evidence type="ECO:0000313" key="2">
    <source>
        <dbReference type="Proteomes" id="UP000003614"/>
    </source>
</evidence>
<name>A0A6C8ERK8_SALV4</name>
<evidence type="ECO:0000313" key="1">
    <source>
        <dbReference type="EMBL" id="EDZ00526.1"/>
    </source>
</evidence>
<accession>A0A6C8ERK8</accession>